<keyword evidence="1" id="KW-1133">Transmembrane helix</keyword>
<gene>
    <name evidence="2" type="ORF">COX00_02540</name>
</gene>
<accession>A0A2H0BSD1</accession>
<keyword evidence="1" id="KW-0812">Transmembrane</keyword>
<comment type="caution">
    <text evidence="2">The sequence shown here is derived from an EMBL/GenBank/DDBJ whole genome shotgun (WGS) entry which is preliminary data.</text>
</comment>
<dbReference type="AlphaFoldDB" id="A0A2H0BSD1"/>
<feature type="transmembrane region" description="Helical" evidence="1">
    <location>
        <begin position="21"/>
        <end position="38"/>
    </location>
</feature>
<proteinExistence type="predicted"/>
<reference evidence="2 3" key="1">
    <citation type="submission" date="2017-09" db="EMBL/GenBank/DDBJ databases">
        <title>Depth-based differentiation of microbial function through sediment-hosted aquifers and enrichment of novel symbionts in the deep terrestrial subsurface.</title>
        <authorList>
            <person name="Probst A.J."/>
            <person name="Ladd B."/>
            <person name="Jarett J.K."/>
            <person name="Geller-Mcgrath D.E."/>
            <person name="Sieber C.M."/>
            <person name="Emerson J.B."/>
            <person name="Anantharaman K."/>
            <person name="Thomas B.C."/>
            <person name="Malmstrom R."/>
            <person name="Stieglmeier M."/>
            <person name="Klingl A."/>
            <person name="Woyke T."/>
            <person name="Ryan C.M."/>
            <person name="Banfield J.F."/>
        </authorList>
    </citation>
    <scope>NUCLEOTIDE SEQUENCE [LARGE SCALE GENOMIC DNA]</scope>
    <source>
        <strain evidence="2">CG22_combo_CG10-13_8_21_14_all_47_17</strain>
    </source>
</reference>
<dbReference type="InterPro" id="IPR024414">
    <property type="entry name" value="Uncharacterised_PrgI"/>
</dbReference>
<protein>
    <recommendedName>
        <fullName evidence="4">PrgI family protein</fullName>
    </recommendedName>
</protein>
<name>A0A2H0BSD1_9BACT</name>
<dbReference type="Pfam" id="PF12666">
    <property type="entry name" value="PrgI"/>
    <property type="match status" value="1"/>
</dbReference>
<organism evidence="2 3">
    <name type="scientific">Candidatus Uhrbacteria bacterium CG22_combo_CG10-13_8_21_14_all_47_17</name>
    <dbReference type="NCBI Taxonomy" id="1975041"/>
    <lineage>
        <taxon>Bacteria</taxon>
        <taxon>Candidatus Uhriibacteriota</taxon>
    </lineage>
</organism>
<feature type="transmembrane region" description="Helical" evidence="1">
    <location>
        <begin position="44"/>
        <end position="65"/>
    </location>
</feature>
<dbReference type="EMBL" id="PCSZ01000050">
    <property type="protein sequence ID" value="PIP60582.1"/>
    <property type="molecule type" value="Genomic_DNA"/>
</dbReference>
<sequence>MPEKFVVPQFIDKEDKILGPITVRQFLITLGATFVLFIEFRLLTLPYFILFAIPTAGLAGVFAFLKVNGQPFHIFFINFLQTTTRPKLRVWQKGLSDAELKVLIAKPPAPPAAPAKSKARPESTRLRDLALTVNTGGVFNPDNDDDSL</sequence>
<evidence type="ECO:0000256" key="1">
    <source>
        <dbReference type="SAM" id="Phobius"/>
    </source>
</evidence>
<evidence type="ECO:0000313" key="2">
    <source>
        <dbReference type="EMBL" id="PIP60582.1"/>
    </source>
</evidence>
<dbReference type="Proteomes" id="UP000231581">
    <property type="component" value="Unassembled WGS sequence"/>
</dbReference>
<evidence type="ECO:0008006" key="4">
    <source>
        <dbReference type="Google" id="ProtNLM"/>
    </source>
</evidence>
<evidence type="ECO:0000313" key="3">
    <source>
        <dbReference type="Proteomes" id="UP000231581"/>
    </source>
</evidence>
<keyword evidence="1" id="KW-0472">Membrane</keyword>